<dbReference type="RefSeq" id="WP_014430607.1">
    <property type="nucleotide sequence ID" value="NC_017075.1"/>
</dbReference>
<dbReference type="SUPFAM" id="SSF110087">
    <property type="entry name" value="DR1885-like metal-binding protein"/>
    <property type="match status" value="1"/>
</dbReference>
<dbReference type="Pfam" id="PF04314">
    <property type="entry name" value="PCuAC"/>
    <property type="match status" value="1"/>
</dbReference>
<organism evidence="2 3">
    <name type="scientific">Rubrivivax gelatinosus (strain NBRC 100245 / IL144)</name>
    <dbReference type="NCBI Taxonomy" id="983917"/>
    <lineage>
        <taxon>Bacteria</taxon>
        <taxon>Pseudomonadati</taxon>
        <taxon>Pseudomonadota</taxon>
        <taxon>Betaproteobacteria</taxon>
        <taxon>Burkholderiales</taxon>
        <taxon>Sphaerotilaceae</taxon>
        <taxon>Rubrivivax</taxon>
    </lineage>
</organism>
<feature type="chain" id="PRO_5003628594" description="Copper chaperone PCu(A)C" evidence="1">
    <location>
        <begin position="23"/>
        <end position="156"/>
    </location>
</feature>
<dbReference type="Proteomes" id="UP000007883">
    <property type="component" value="Chromosome"/>
</dbReference>
<evidence type="ECO:0000313" key="2">
    <source>
        <dbReference type="EMBL" id="BAL97759.1"/>
    </source>
</evidence>
<dbReference type="STRING" id="983917.RGE_44230"/>
<dbReference type="AlphaFoldDB" id="I0HXM2"/>
<evidence type="ECO:0000313" key="3">
    <source>
        <dbReference type="Proteomes" id="UP000007883"/>
    </source>
</evidence>
<dbReference type="PANTHER" id="PTHR36302:SF1">
    <property type="entry name" value="COPPER CHAPERONE PCU(A)C"/>
    <property type="match status" value="1"/>
</dbReference>
<dbReference type="InterPro" id="IPR036182">
    <property type="entry name" value="PCuAC_sf"/>
</dbReference>
<reference evidence="2 3" key="1">
    <citation type="journal article" date="2012" name="J. Bacteriol.">
        <title>Complete genome sequence of phototrophic betaproteobacterium Rubrivivax gelatinosus IL144.</title>
        <authorList>
            <person name="Nagashima S."/>
            <person name="Kamimura A."/>
            <person name="Shimizu T."/>
            <person name="Nakamura-isaki S."/>
            <person name="Aono E."/>
            <person name="Sakamoto K."/>
            <person name="Ichikawa N."/>
            <person name="Nakazawa H."/>
            <person name="Sekine M."/>
            <person name="Yamazaki S."/>
            <person name="Fujita N."/>
            <person name="Shimada K."/>
            <person name="Hanada S."/>
            <person name="Nagashima K.V.P."/>
        </authorList>
    </citation>
    <scope>NUCLEOTIDE SEQUENCE [LARGE SCALE GENOMIC DNA]</scope>
    <source>
        <strain evidence="3">NBRC 100245 / IL144</strain>
    </source>
</reference>
<dbReference type="InterPro" id="IPR058248">
    <property type="entry name" value="Lxx211020-like"/>
</dbReference>
<gene>
    <name evidence="2" type="ordered locus">RGE_44230</name>
</gene>
<dbReference type="Gene3D" id="2.60.40.1890">
    <property type="entry name" value="PCu(A)C copper chaperone"/>
    <property type="match status" value="1"/>
</dbReference>
<accession>I0HXM2</accession>
<dbReference type="eggNOG" id="COG2847">
    <property type="taxonomic scope" value="Bacteria"/>
</dbReference>
<keyword evidence="3" id="KW-1185">Reference proteome</keyword>
<evidence type="ECO:0000256" key="1">
    <source>
        <dbReference type="SAM" id="SignalP"/>
    </source>
</evidence>
<keyword evidence="1" id="KW-0732">Signal</keyword>
<evidence type="ECO:0008006" key="4">
    <source>
        <dbReference type="Google" id="ProtNLM"/>
    </source>
</evidence>
<dbReference type="PANTHER" id="PTHR36302">
    <property type="entry name" value="BLR7088 PROTEIN"/>
    <property type="match status" value="1"/>
</dbReference>
<proteinExistence type="predicted"/>
<dbReference type="InterPro" id="IPR007410">
    <property type="entry name" value="LpqE-like"/>
</dbReference>
<protein>
    <recommendedName>
        <fullName evidence="4">Copper chaperone PCu(A)C</fullName>
    </recommendedName>
</protein>
<dbReference type="HOGENOM" id="CLU_100939_1_1_4"/>
<dbReference type="KEGG" id="rge:RGE_44230"/>
<dbReference type="PATRIC" id="fig|983917.3.peg.4310"/>
<dbReference type="EMBL" id="AP012320">
    <property type="protein sequence ID" value="BAL97759.1"/>
    <property type="molecule type" value="Genomic_DNA"/>
</dbReference>
<feature type="signal peptide" evidence="1">
    <location>
        <begin position="1"/>
        <end position="22"/>
    </location>
</feature>
<sequence length="156" mass="16130">MNRTAAAAIGVLMSLAAAAASAQTTVKDAWIRGTVAQQKATGLFAQISSVQGSRLVGVSSPVAGVAEVHEMAMEGNVMKMRALPNGLALPAGQTVELKPGGYHVMLMDLKQPLEAGATVPVTLVFEGADKKRESVELQVPVKAMNAAMPAMKHSGH</sequence>
<name>I0HXM2_RUBGI</name>